<name>A0A9P5YH45_9AGAR</name>
<reference evidence="2" key="1">
    <citation type="submission" date="2020-11" db="EMBL/GenBank/DDBJ databases">
        <authorList>
            <consortium name="DOE Joint Genome Institute"/>
            <person name="Ahrendt S."/>
            <person name="Riley R."/>
            <person name="Andreopoulos W."/>
            <person name="Labutti K."/>
            <person name="Pangilinan J."/>
            <person name="Ruiz-Duenas F.J."/>
            <person name="Barrasa J.M."/>
            <person name="Sanchez-Garcia M."/>
            <person name="Camarero S."/>
            <person name="Miyauchi S."/>
            <person name="Serrano A."/>
            <person name="Linde D."/>
            <person name="Babiker R."/>
            <person name="Drula E."/>
            <person name="Ayuso-Fernandez I."/>
            <person name="Pacheco R."/>
            <person name="Padilla G."/>
            <person name="Ferreira P."/>
            <person name="Barriuso J."/>
            <person name="Kellner H."/>
            <person name="Castanera R."/>
            <person name="Alfaro M."/>
            <person name="Ramirez L."/>
            <person name="Pisabarro A.G."/>
            <person name="Kuo A."/>
            <person name="Tritt A."/>
            <person name="Lipzen A."/>
            <person name="He G."/>
            <person name="Yan M."/>
            <person name="Ng V."/>
            <person name="Cullen D."/>
            <person name="Martin F."/>
            <person name="Rosso M.-N."/>
            <person name="Henrissat B."/>
            <person name="Hibbett D."/>
            <person name="Martinez A.T."/>
            <person name="Grigoriev I.V."/>
        </authorList>
    </citation>
    <scope>NUCLEOTIDE SEQUENCE</scope>
    <source>
        <strain evidence="2">CBS 247.69</strain>
    </source>
</reference>
<evidence type="ECO:0000256" key="1">
    <source>
        <dbReference type="SAM" id="MobiDB-lite"/>
    </source>
</evidence>
<accession>A0A9P5YH45</accession>
<dbReference type="OrthoDB" id="2897476at2759"/>
<protein>
    <submittedName>
        <fullName evidence="2">Uncharacterized protein</fullName>
    </submittedName>
</protein>
<evidence type="ECO:0000313" key="3">
    <source>
        <dbReference type="Proteomes" id="UP000807353"/>
    </source>
</evidence>
<sequence length="113" mass="12280">MSYSWTGRPLSSEPDTEPTKGRKLAMTISALRHAQGIANMTPFPPLKGAVGLCLTVAQSVEAMKRNEQALVSLAETAGRLIVGITDATHSGNIPEDIQRMIEDLINLKMYKDL</sequence>
<dbReference type="AlphaFoldDB" id="A0A9P5YH45"/>
<dbReference type="Proteomes" id="UP000807353">
    <property type="component" value="Unassembled WGS sequence"/>
</dbReference>
<feature type="region of interest" description="Disordered" evidence="1">
    <location>
        <begin position="1"/>
        <end position="21"/>
    </location>
</feature>
<gene>
    <name evidence="2" type="ORF">BDZ94DRAFT_29700</name>
</gene>
<evidence type="ECO:0000313" key="2">
    <source>
        <dbReference type="EMBL" id="KAF9469802.1"/>
    </source>
</evidence>
<dbReference type="EMBL" id="MU150229">
    <property type="protein sequence ID" value="KAF9469802.1"/>
    <property type="molecule type" value="Genomic_DNA"/>
</dbReference>
<proteinExistence type="predicted"/>
<comment type="caution">
    <text evidence="2">The sequence shown here is derived from an EMBL/GenBank/DDBJ whole genome shotgun (WGS) entry which is preliminary data.</text>
</comment>
<keyword evidence="3" id="KW-1185">Reference proteome</keyword>
<organism evidence="2 3">
    <name type="scientific">Collybia nuda</name>
    <dbReference type="NCBI Taxonomy" id="64659"/>
    <lineage>
        <taxon>Eukaryota</taxon>
        <taxon>Fungi</taxon>
        <taxon>Dikarya</taxon>
        <taxon>Basidiomycota</taxon>
        <taxon>Agaricomycotina</taxon>
        <taxon>Agaricomycetes</taxon>
        <taxon>Agaricomycetidae</taxon>
        <taxon>Agaricales</taxon>
        <taxon>Tricholomatineae</taxon>
        <taxon>Clitocybaceae</taxon>
        <taxon>Collybia</taxon>
    </lineage>
</organism>